<dbReference type="InterPro" id="IPR041166">
    <property type="entry name" value="Rubredoxin_2"/>
</dbReference>
<feature type="short sequence motif" description="RadA KNRFG motif" evidence="11">
    <location>
        <begin position="259"/>
        <end position="263"/>
    </location>
</feature>
<keyword evidence="2 11" id="KW-0547">Nucleotide-binding</keyword>
<sequence length="476" mass="50221">MAKARTLYVCSSCGHESPRWMGKCPGCEEWNTLEEEVRERPSASEQAAAAKRAGYGAEGGSKPVRLSSVVTERGERVLSGVEELDRVLGGGFVRGGVVLLGGDPGIGKSTLSLQVAGILAEQGKEVLYVSGEESMGQLKMRGARLNVEVGQVQVVGETSLERVEALIEEHTPDLLVLDSIQTLATGRLTSSPGSVAQLREVTGALTQLAKGLQMPTILVGHVTKEGAIAGPKVLEHMVDTVLYFEGQAGLNFRILRAVKNRYGSTNEIGVFEMRGDGLHGVENPSAMFLAERPMGAPGSAVVPVVEGTRPLLVEVQALVSANNYGPPRITAIGVDQGRVMLLLNIIEKRAGLKVGGHDVFVNVAGGVKVVEPAADLGIALAIVSSFRNRALPQDAVYFGELGLTGEVRAVSQAVGRLVEAKKLGFMRALSPRGNAPGIETFVDAHADALGELRVETARTLGDALRSTRLVEAVDAE</sequence>
<evidence type="ECO:0000256" key="14">
    <source>
        <dbReference type="SAM" id="MobiDB-lite"/>
    </source>
</evidence>
<dbReference type="GO" id="GO:0008270">
    <property type="term" value="F:zinc ion binding"/>
    <property type="evidence" value="ECO:0007669"/>
    <property type="project" value="UniProtKB-KW"/>
</dbReference>
<evidence type="ECO:0000256" key="8">
    <source>
        <dbReference type="ARBA" id="ARBA00023016"/>
    </source>
</evidence>
<dbReference type="RefSeq" id="WP_111729280.1">
    <property type="nucleotide sequence ID" value="NZ_QHKO01000003.1"/>
</dbReference>
<dbReference type="GO" id="GO:0000725">
    <property type="term" value="P:recombinational repair"/>
    <property type="evidence" value="ECO:0007669"/>
    <property type="project" value="UniProtKB-UniRule"/>
</dbReference>
<dbReference type="GO" id="GO:0140664">
    <property type="term" value="F:ATP-dependent DNA damage sensor activity"/>
    <property type="evidence" value="ECO:0007669"/>
    <property type="project" value="InterPro"/>
</dbReference>
<dbReference type="Pfam" id="PF13541">
    <property type="entry name" value="ChlI"/>
    <property type="match status" value="1"/>
</dbReference>
<dbReference type="OrthoDB" id="9803906at2"/>
<protein>
    <recommendedName>
        <fullName evidence="11 12">DNA repair protein RadA</fullName>
    </recommendedName>
</protein>
<dbReference type="PROSITE" id="PS50162">
    <property type="entry name" value="RECA_2"/>
    <property type="match status" value="1"/>
</dbReference>
<proteinExistence type="inferred from homology"/>
<evidence type="ECO:0000313" key="17">
    <source>
        <dbReference type="Proteomes" id="UP000249169"/>
    </source>
</evidence>
<keyword evidence="10 11" id="KW-0234">DNA repair</keyword>
<feature type="binding site" evidence="11">
    <location>
        <begin position="102"/>
        <end position="109"/>
    </location>
    <ligand>
        <name>ATP</name>
        <dbReference type="ChEBI" id="CHEBI:30616"/>
    </ligand>
</feature>
<keyword evidence="5" id="KW-0378">Hydrolase</keyword>
<dbReference type="Gene3D" id="3.40.50.300">
    <property type="entry name" value="P-loop containing nucleotide triphosphate hydrolases"/>
    <property type="match status" value="1"/>
</dbReference>
<keyword evidence="4 13" id="KW-0863">Zinc-finger</keyword>
<dbReference type="InterPro" id="IPR020568">
    <property type="entry name" value="Ribosomal_Su5_D2-typ_SF"/>
</dbReference>
<keyword evidence="3 11" id="KW-0227">DNA damage</keyword>
<dbReference type="InterPro" id="IPR003593">
    <property type="entry name" value="AAA+_ATPase"/>
</dbReference>
<keyword evidence="7 11" id="KW-0067">ATP-binding</keyword>
<dbReference type="GO" id="GO:0005524">
    <property type="term" value="F:ATP binding"/>
    <property type="evidence" value="ECO:0007669"/>
    <property type="project" value="UniProtKB-UniRule"/>
</dbReference>
<dbReference type="InterPro" id="IPR027417">
    <property type="entry name" value="P-loop_NTPase"/>
</dbReference>
<dbReference type="Pfam" id="PF18073">
    <property type="entry name" value="Zn_ribbon_LapB"/>
    <property type="match status" value="1"/>
</dbReference>
<dbReference type="GO" id="GO:0005829">
    <property type="term" value="C:cytosol"/>
    <property type="evidence" value="ECO:0007669"/>
    <property type="project" value="TreeGrafter"/>
</dbReference>
<accession>A0A328C6T2</accession>
<dbReference type="Proteomes" id="UP000249169">
    <property type="component" value="Unassembled WGS sequence"/>
</dbReference>
<dbReference type="SUPFAM" id="SSF52540">
    <property type="entry name" value="P-loop containing nucleoside triphosphate hydrolases"/>
    <property type="match status" value="1"/>
</dbReference>
<feature type="compositionally biased region" description="Low complexity" evidence="14">
    <location>
        <begin position="43"/>
        <end position="55"/>
    </location>
</feature>
<evidence type="ECO:0000256" key="10">
    <source>
        <dbReference type="ARBA" id="ARBA00023204"/>
    </source>
</evidence>
<gene>
    <name evidence="11" type="primary">radA</name>
    <name evidence="16" type="ORF">DL240_07585</name>
</gene>
<dbReference type="PANTHER" id="PTHR32472:SF10">
    <property type="entry name" value="DNA REPAIR PROTEIN RADA-LIKE PROTEIN"/>
    <property type="match status" value="1"/>
</dbReference>
<dbReference type="FunFam" id="3.40.50.300:FF:000050">
    <property type="entry name" value="DNA repair protein RadA"/>
    <property type="match status" value="1"/>
</dbReference>
<evidence type="ECO:0000256" key="12">
    <source>
        <dbReference type="NCBIfam" id="TIGR00416"/>
    </source>
</evidence>
<evidence type="ECO:0000313" key="16">
    <source>
        <dbReference type="EMBL" id="RAL22752.1"/>
    </source>
</evidence>
<evidence type="ECO:0000256" key="11">
    <source>
        <dbReference type="HAMAP-Rule" id="MF_01498"/>
    </source>
</evidence>
<dbReference type="PANTHER" id="PTHR32472">
    <property type="entry name" value="DNA REPAIR PROTEIN RADA"/>
    <property type="match status" value="1"/>
</dbReference>
<keyword evidence="17" id="KW-1185">Reference proteome</keyword>
<comment type="caution">
    <text evidence="16">The sequence shown here is derived from an EMBL/GenBank/DDBJ whole genome shotgun (WGS) entry which is preliminary data.</text>
</comment>
<dbReference type="GO" id="GO:0003684">
    <property type="term" value="F:damaged DNA binding"/>
    <property type="evidence" value="ECO:0007669"/>
    <property type="project" value="InterPro"/>
</dbReference>
<evidence type="ECO:0000256" key="7">
    <source>
        <dbReference type="ARBA" id="ARBA00022840"/>
    </source>
</evidence>
<dbReference type="SMART" id="SM00382">
    <property type="entry name" value="AAA"/>
    <property type="match status" value="1"/>
</dbReference>
<comment type="similarity">
    <text evidence="11 13">Belongs to the RecA family. RadA subfamily.</text>
</comment>
<evidence type="ECO:0000256" key="6">
    <source>
        <dbReference type="ARBA" id="ARBA00022833"/>
    </source>
</evidence>
<dbReference type="InterPro" id="IPR020588">
    <property type="entry name" value="RecA_ATP-bd"/>
</dbReference>
<comment type="function">
    <text evidence="11">Plays a role in repairing double-strand DNA breaks, probably involving stabilizing or processing branched DNA or blocked replication forks.</text>
</comment>
<dbReference type="Gene3D" id="3.30.230.10">
    <property type="match status" value="1"/>
</dbReference>
<dbReference type="AlphaFoldDB" id="A0A328C6T2"/>
<evidence type="ECO:0000256" key="9">
    <source>
        <dbReference type="ARBA" id="ARBA00023125"/>
    </source>
</evidence>
<dbReference type="SUPFAM" id="SSF54211">
    <property type="entry name" value="Ribosomal protein S5 domain 2-like"/>
    <property type="match status" value="1"/>
</dbReference>
<dbReference type="EMBL" id="QHKO01000003">
    <property type="protein sequence ID" value="RAL22752.1"/>
    <property type="molecule type" value="Genomic_DNA"/>
</dbReference>
<organism evidence="16 17">
    <name type="scientific">Lujinxingia litoralis</name>
    <dbReference type="NCBI Taxonomy" id="2211119"/>
    <lineage>
        <taxon>Bacteria</taxon>
        <taxon>Deltaproteobacteria</taxon>
        <taxon>Bradymonadales</taxon>
        <taxon>Lujinxingiaceae</taxon>
        <taxon>Lujinxingia</taxon>
    </lineage>
</organism>
<evidence type="ECO:0000256" key="5">
    <source>
        <dbReference type="ARBA" id="ARBA00022801"/>
    </source>
</evidence>
<evidence type="ECO:0000259" key="15">
    <source>
        <dbReference type="PROSITE" id="PS50162"/>
    </source>
</evidence>
<comment type="domain">
    <text evidence="11">The middle region has homology to RecA with ATPase motifs including the RadA KNRFG motif, while the C-terminus is homologous to Lon protease.</text>
</comment>
<keyword evidence="8 11" id="KW-0346">Stress response</keyword>
<reference evidence="16 17" key="1">
    <citation type="submission" date="2018-05" db="EMBL/GenBank/DDBJ databases">
        <title>Lujinxingia marina gen. nov. sp. nov., a new facultative anaerobic member of the class Deltaproteobacteria, and proposal of Lujinxingaceae fam. nov.</title>
        <authorList>
            <person name="Li C.-M."/>
        </authorList>
    </citation>
    <scope>NUCLEOTIDE SEQUENCE [LARGE SCALE GENOMIC DNA]</scope>
    <source>
        <strain evidence="16 17">B210</strain>
    </source>
</reference>
<comment type="function">
    <text evidence="13">DNA-dependent ATPase involved in processing of recombination intermediates, plays a role in repairing DNA breaks. Stimulates the branch migration of RecA-mediated strand transfer reactions, allowing the 3' invading strand to extend heteroduplex DNA faster. Binds ssDNA in the presence of ADP but not other nucleotides, has ATPase activity that is stimulated by ssDNA and various branched DNA structures, but inhibited by SSB. Does not have RecA's homology-searching function.</text>
</comment>
<dbReference type="GO" id="GO:0016787">
    <property type="term" value="F:hydrolase activity"/>
    <property type="evidence" value="ECO:0007669"/>
    <property type="project" value="UniProtKB-KW"/>
</dbReference>
<evidence type="ECO:0000256" key="4">
    <source>
        <dbReference type="ARBA" id="ARBA00022771"/>
    </source>
</evidence>
<evidence type="ECO:0000256" key="3">
    <source>
        <dbReference type="ARBA" id="ARBA00022763"/>
    </source>
</evidence>
<dbReference type="HAMAP" id="MF_01498">
    <property type="entry name" value="RadA_bact"/>
    <property type="match status" value="1"/>
</dbReference>
<keyword evidence="9 11" id="KW-0238">DNA-binding</keyword>
<dbReference type="PRINTS" id="PR01874">
    <property type="entry name" value="DNAREPAIRADA"/>
</dbReference>
<feature type="region of interest" description="Lon-protease-like" evidence="11">
    <location>
        <begin position="358"/>
        <end position="476"/>
    </location>
</feature>
<dbReference type="InterPro" id="IPR014721">
    <property type="entry name" value="Ribsml_uS5_D2-typ_fold_subgr"/>
</dbReference>
<dbReference type="NCBIfam" id="TIGR00416">
    <property type="entry name" value="sms"/>
    <property type="match status" value="1"/>
</dbReference>
<keyword evidence="1 11" id="KW-0479">Metal-binding</keyword>
<dbReference type="InterPro" id="IPR004504">
    <property type="entry name" value="DNA_repair_RadA"/>
</dbReference>
<keyword evidence="6 13" id="KW-0862">Zinc</keyword>
<evidence type="ECO:0000256" key="13">
    <source>
        <dbReference type="RuleBase" id="RU003555"/>
    </source>
</evidence>
<dbReference type="Pfam" id="PF13481">
    <property type="entry name" value="AAA_25"/>
    <property type="match status" value="1"/>
</dbReference>
<evidence type="ECO:0000256" key="1">
    <source>
        <dbReference type="ARBA" id="ARBA00022723"/>
    </source>
</evidence>
<evidence type="ECO:0000256" key="2">
    <source>
        <dbReference type="ARBA" id="ARBA00022741"/>
    </source>
</evidence>
<name>A0A328C6T2_9DELT</name>
<feature type="region of interest" description="Disordered" evidence="14">
    <location>
        <begin position="39"/>
        <end position="59"/>
    </location>
</feature>
<feature type="domain" description="RecA family profile 1" evidence="15">
    <location>
        <begin position="73"/>
        <end position="222"/>
    </location>
</feature>